<reference evidence="2 3" key="1">
    <citation type="journal article" date="2009" name="Stand. Genomic Sci.">
        <title>Complete genome sequence of Pirellula staleyi type strain (ATCC 27377).</title>
        <authorList>
            <person name="Clum A."/>
            <person name="Tindall B.J."/>
            <person name="Sikorski J."/>
            <person name="Ivanova N."/>
            <person name="Mavrommatis K."/>
            <person name="Lucas S."/>
            <person name="Glavina del Rio T."/>
            <person name="Nolan M."/>
            <person name="Chen F."/>
            <person name="Tice H."/>
            <person name="Pitluck S."/>
            <person name="Cheng J.F."/>
            <person name="Chertkov O."/>
            <person name="Brettin T."/>
            <person name="Han C."/>
            <person name="Detter J.C."/>
            <person name="Kuske C."/>
            <person name="Bruce D."/>
            <person name="Goodwin L."/>
            <person name="Ovchinikova G."/>
            <person name="Pati A."/>
            <person name="Mikhailova N."/>
            <person name="Chen A."/>
            <person name="Palaniappan K."/>
            <person name="Land M."/>
            <person name="Hauser L."/>
            <person name="Chang Y.J."/>
            <person name="Jeffries C.D."/>
            <person name="Chain P."/>
            <person name="Rohde M."/>
            <person name="Goker M."/>
            <person name="Bristow J."/>
            <person name="Eisen J.A."/>
            <person name="Markowitz V."/>
            <person name="Hugenholtz P."/>
            <person name="Kyrpides N.C."/>
            <person name="Klenk H.P."/>
            <person name="Lapidus A."/>
        </authorList>
    </citation>
    <scope>NUCLEOTIDE SEQUENCE [LARGE SCALE GENOMIC DNA]</scope>
    <source>
        <strain evidence="3">ATCC 27377 / DSM 6068 / ICPB 4128</strain>
    </source>
</reference>
<dbReference type="eggNOG" id="ENOG502ZY0S">
    <property type="taxonomic scope" value="Bacteria"/>
</dbReference>
<keyword evidence="3" id="KW-1185">Reference proteome</keyword>
<dbReference type="InterPro" id="IPR028087">
    <property type="entry name" value="Tad_N"/>
</dbReference>
<proteinExistence type="predicted"/>
<evidence type="ECO:0000313" key="2">
    <source>
        <dbReference type="EMBL" id="ADB15870.1"/>
    </source>
</evidence>
<dbReference type="Proteomes" id="UP000001887">
    <property type="component" value="Chromosome"/>
</dbReference>
<organism evidence="2 3">
    <name type="scientific">Pirellula staleyi (strain ATCC 27377 / DSM 6068 / ICPB 4128)</name>
    <name type="common">Pirella staleyi</name>
    <dbReference type="NCBI Taxonomy" id="530564"/>
    <lineage>
        <taxon>Bacteria</taxon>
        <taxon>Pseudomonadati</taxon>
        <taxon>Planctomycetota</taxon>
        <taxon>Planctomycetia</taxon>
        <taxon>Pirellulales</taxon>
        <taxon>Pirellulaceae</taxon>
        <taxon>Pirellula</taxon>
    </lineage>
</organism>
<dbReference type="STRING" id="530564.Psta_1192"/>
<sequence length="487" mass="52435" precursor="true">MSHHRNSRTTPRHRKGFTLVIFALLMFALLALAALVIDLGIVRTTQRQMQTATDSAALEGMRFRQQVPENWLDNSDPIGRELISAIGAPPAAPQDPTDPAWQDWYDLASRYAASRNVSNTFDDDFNLATDARNFGAGPRLTFTGGTSISPEFNASQTMSIPSSRVYDPVLSLNSASNDPAGDIVAGNAIKPELATIEENDYSRTDFTTGATIDGNRNGLLVRMRRTNETLDPAVGSTGGTIPYLFGRGSLIASDLKGRGIAVRSTSIAVSSYERLSFEPSPEELTVEVRAKSIGVRPTSAENPDRDIPGRLPLVIYADQWPIPMNPAAEYTINNGQLVRVGSGDVLGHVVSIDLLTGTGRAISIGEQVPEVDESITTSLSTILAQAALLRTEGGSQVPYGFVPIVARLEDSGPYIVIGFGAILFPDGQADAGQIHVVSGHVPWTNAMATIAPRTPITSSLEIDDYWNLVLNRHHELLDPLLAPALVR</sequence>
<dbReference type="HOGENOM" id="CLU_560022_0_0_0"/>
<name>D2R943_PIRSD</name>
<accession>D2R943</accession>
<evidence type="ECO:0000259" key="1">
    <source>
        <dbReference type="Pfam" id="PF13400"/>
    </source>
</evidence>
<dbReference type="EMBL" id="CP001848">
    <property type="protein sequence ID" value="ADB15870.1"/>
    <property type="molecule type" value="Genomic_DNA"/>
</dbReference>
<dbReference type="KEGG" id="psl:Psta_1192"/>
<protein>
    <recommendedName>
        <fullName evidence="1">Putative Flp pilus-assembly TadG-like N-terminal domain-containing protein</fullName>
    </recommendedName>
</protein>
<dbReference type="Pfam" id="PF13400">
    <property type="entry name" value="Tad"/>
    <property type="match status" value="1"/>
</dbReference>
<feature type="domain" description="Putative Flp pilus-assembly TadG-like N-terminal" evidence="1">
    <location>
        <begin position="18"/>
        <end position="61"/>
    </location>
</feature>
<dbReference type="AlphaFoldDB" id="D2R943"/>
<gene>
    <name evidence="2" type="ordered locus">Psta_1192</name>
</gene>
<evidence type="ECO:0000313" key="3">
    <source>
        <dbReference type="Proteomes" id="UP000001887"/>
    </source>
</evidence>
<dbReference type="OrthoDB" id="279002at2"/>